<keyword evidence="1" id="KW-0175">Coiled coil</keyword>
<feature type="coiled-coil region" evidence="1">
    <location>
        <begin position="34"/>
        <end position="61"/>
    </location>
</feature>
<dbReference type="PANTHER" id="PTHR36045">
    <property type="entry name" value="OS04G0558500 PROTEIN"/>
    <property type="match status" value="1"/>
</dbReference>
<organism evidence="2 3">
    <name type="scientific">Manihot esculenta</name>
    <name type="common">Cassava</name>
    <name type="synonym">Jatropha manihot</name>
    <dbReference type="NCBI Taxonomy" id="3983"/>
    <lineage>
        <taxon>Eukaryota</taxon>
        <taxon>Viridiplantae</taxon>
        <taxon>Streptophyta</taxon>
        <taxon>Embryophyta</taxon>
        <taxon>Tracheophyta</taxon>
        <taxon>Spermatophyta</taxon>
        <taxon>Magnoliopsida</taxon>
        <taxon>eudicotyledons</taxon>
        <taxon>Gunneridae</taxon>
        <taxon>Pentapetalae</taxon>
        <taxon>rosids</taxon>
        <taxon>fabids</taxon>
        <taxon>Malpighiales</taxon>
        <taxon>Euphorbiaceae</taxon>
        <taxon>Crotonoideae</taxon>
        <taxon>Manihoteae</taxon>
        <taxon>Manihot</taxon>
    </lineage>
</organism>
<evidence type="ECO:0000313" key="3">
    <source>
        <dbReference type="Proteomes" id="UP000091857"/>
    </source>
</evidence>
<protein>
    <submittedName>
        <fullName evidence="2">Uncharacterized protein</fullName>
    </submittedName>
</protein>
<dbReference type="OrthoDB" id="781564at2759"/>
<name>A0A2C9WRH6_MANES</name>
<dbReference type="Gramene" id="Manes.01G258100.1.v8.1">
    <property type="protein sequence ID" value="Manes.01G258100.1.v8.1.CDS"/>
    <property type="gene ID" value="Manes.01G258100.v8.1"/>
</dbReference>
<evidence type="ECO:0000313" key="2">
    <source>
        <dbReference type="EMBL" id="OAY62305.1"/>
    </source>
</evidence>
<comment type="caution">
    <text evidence="2">The sequence shown here is derived from an EMBL/GenBank/DDBJ whole genome shotgun (WGS) entry which is preliminary data.</text>
</comment>
<dbReference type="AlphaFoldDB" id="A0A2C9WRH6"/>
<dbReference type="Proteomes" id="UP000091857">
    <property type="component" value="Chromosome 1"/>
</dbReference>
<gene>
    <name evidence="2" type="ORF">MANES_01G258100v8</name>
</gene>
<accession>A0A2C9WRH6</accession>
<keyword evidence="3" id="KW-1185">Reference proteome</keyword>
<dbReference type="EMBL" id="CM004387">
    <property type="protein sequence ID" value="OAY62305.1"/>
    <property type="molecule type" value="Genomic_DNA"/>
</dbReference>
<dbReference type="PANTHER" id="PTHR36045:SF2">
    <property type="entry name" value="OS04G0558500 PROTEIN"/>
    <property type="match status" value="1"/>
</dbReference>
<evidence type="ECO:0000256" key="1">
    <source>
        <dbReference type="SAM" id="Coils"/>
    </source>
</evidence>
<dbReference type="STRING" id="3983.A0A2C9WRH6"/>
<sequence>MALNNQPKGTVAVGTTRCHGKPEYVSEGEEVVVVVVEVEELEKLESEATEMAKRILEYRVTLPDQLRATLSSMLSAQRLILPETDSGLNFVPRGECNPGLGEQVNSSKPALVTEGDQKIAEKVRFLKDKISSNISAMPIVLKRMKECTSKIENLDSYDGIIPSAFKKKKTS</sequence>
<reference evidence="3" key="1">
    <citation type="journal article" date="2016" name="Nat. Biotechnol.">
        <title>Sequencing wild and cultivated cassava and related species reveals extensive interspecific hybridization and genetic diversity.</title>
        <authorList>
            <person name="Bredeson J.V."/>
            <person name="Lyons J.B."/>
            <person name="Prochnik S.E."/>
            <person name="Wu G.A."/>
            <person name="Ha C.M."/>
            <person name="Edsinger-Gonzales E."/>
            <person name="Grimwood J."/>
            <person name="Schmutz J."/>
            <person name="Rabbi I.Y."/>
            <person name="Egesi C."/>
            <person name="Nauluvula P."/>
            <person name="Lebot V."/>
            <person name="Ndunguru J."/>
            <person name="Mkamilo G."/>
            <person name="Bart R.S."/>
            <person name="Setter T.L."/>
            <person name="Gleadow R.M."/>
            <person name="Kulakow P."/>
            <person name="Ferguson M.E."/>
            <person name="Rounsley S."/>
            <person name="Rokhsar D.S."/>
        </authorList>
    </citation>
    <scope>NUCLEOTIDE SEQUENCE [LARGE SCALE GENOMIC DNA]</scope>
    <source>
        <strain evidence="3">cv. AM560-2</strain>
    </source>
</reference>
<proteinExistence type="predicted"/>